<evidence type="ECO:0000256" key="2">
    <source>
        <dbReference type="ARBA" id="ARBA00052296"/>
    </source>
</evidence>
<accession>A5G5D4</accession>
<keyword evidence="6" id="KW-1185">Reference proteome</keyword>
<dbReference type="STRING" id="351605.Gura_2829"/>
<dbReference type="EC" id="7.3.2.7" evidence="3"/>
<dbReference type="Gene3D" id="3.40.50.300">
    <property type="entry name" value="P-loop containing nucleotide triphosphate hydrolases"/>
    <property type="match status" value="2"/>
</dbReference>
<dbReference type="PANTHER" id="PTHR10803:SF3">
    <property type="entry name" value="ATPASE GET3"/>
    <property type="match status" value="1"/>
</dbReference>
<dbReference type="Pfam" id="PF02374">
    <property type="entry name" value="ArsA_ATPase"/>
    <property type="match status" value="2"/>
</dbReference>
<comment type="catalytic activity">
    <reaction evidence="2">
        <text>arsenite(in) + ATP + H2O = arsenite(out) + ADP + phosphate + H(+)</text>
        <dbReference type="Rhea" id="RHEA:11348"/>
        <dbReference type="ChEBI" id="CHEBI:15377"/>
        <dbReference type="ChEBI" id="CHEBI:15378"/>
        <dbReference type="ChEBI" id="CHEBI:29242"/>
        <dbReference type="ChEBI" id="CHEBI:30616"/>
        <dbReference type="ChEBI" id="CHEBI:43474"/>
        <dbReference type="ChEBI" id="CHEBI:456216"/>
        <dbReference type="EC" id="7.3.2.7"/>
    </reaction>
</comment>
<evidence type="ECO:0000313" key="6">
    <source>
        <dbReference type="Proteomes" id="UP000006695"/>
    </source>
</evidence>
<evidence type="ECO:0000313" key="5">
    <source>
        <dbReference type="EMBL" id="ABQ27002.1"/>
    </source>
</evidence>
<evidence type="ECO:0000259" key="4">
    <source>
        <dbReference type="Pfam" id="PF02374"/>
    </source>
</evidence>
<dbReference type="InterPro" id="IPR016300">
    <property type="entry name" value="ATPase_ArsA/GET3"/>
</dbReference>
<sequence length="637" mass="70161">MFGGKGGCGKTTSAAAASIYLARLRPGKKVVLISLDPAHSLGDCFERSVGGDITRVDELDNLWLLEMDARKLFQDFRKKYEGVMKKLAERGTYFDREDVEGFFSLSLPGLDEVMAVIEVVRLLKSGEFDLIVLDTAPTGHTLRLLALPAQMKKWIAVFDLMQEKHRLLLRRFKGRYVRDATDEFLKTMTDDLDRVDSLLKDGMMTEFVPVTIPEPAAIEETGRLLASLKEYRIAVRSLIVNRVVEGGDCPFCSSRRKGIEGYLAEIGERFADCNLVFAPLIHHEINGFENLCKFAELLFAPVKIAAPAGKDVASPPVPPDYTLAAFRNAIAELARKPGLEFLLFGGKGGVGKTTMAASTALYMARENPERKILILSTDPAHSLSDCFDRTIGNAVTPIIDSSAGGHLFALEMDASRMLNVFQKEYCADIEAVFSPFVAGGGDIAFDKEVMLGLIELSPPGLDEIMGLKKMLELRGAYDLFVIDTAPTGHALRFLETPEIVLEWLKAILRLLLKYKEIVRLGCAAEGIMNLLRDVKNVKKALTDSLQTEFVAVTIPESLAILETERLLSGIRRLGIPSRHIIVNMVTPPAGCRCCKGEQEKYLRQVTAKWGNDYDVAVVPLFLSPVKGVEALGQLTGA</sequence>
<dbReference type="KEGG" id="gur:Gura_2829"/>
<dbReference type="GO" id="GO:0016887">
    <property type="term" value="F:ATP hydrolysis activity"/>
    <property type="evidence" value="ECO:0007669"/>
    <property type="project" value="InterPro"/>
</dbReference>
<dbReference type="SUPFAM" id="SSF52540">
    <property type="entry name" value="P-loop containing nucleoside triphosphate hydrolases"/>
    <property type="match status" value="2"/>
</dbReference>
<organism evidence="5 6">
    <name type="scientific">Geotalea uraniireducens (strain Rf4)</name>
    <name type="common">Geobacter uraniireducens</name>
    <dbReference type="NCBI Taxonomy" id="351605"/>
    <lineage>
        <taxon>Bacteria</taxon>
        <taxon>Pseudomonadati</taxon>
        <taxon>Thermodesulfobacteriota</taxon>
        <taxon>Desulfuromonadia</taxon>
        <taxon>Geobacterales</taxon>
        <taxon>Geobacteraceae</taxon>
        <taxon>Geotalea</taxon>
    </lineage>
</organism>
<gene>
    <name evidence="5" type="ordered locus">Gura_2829</name>
</gene>
<dbReference type="NCBIfam" id="TIGR00345">
    <property type="entry name" value="GET3_arsA_TRC40"/>
    <property type="match status" value="2"/>
</dbReference>
<dbReference type="AlphaFoldDB" id="A5G5D4"/>
<proteinExistence type="inferred from homology"/>
<evidence type="ECO:0000256" key="3">
    <source>
        <dbReference type="ARBA" id="ARBA00066752"/>
    </source>
</evidence>
<dbReference type="Proteomes" id="UP000006695">
    <property type="component" value="Chromosome"/>
</dbReference>
<dbReference type="InterPro" id="IPR025723">
    <property type="entry name" value="ArsA/GET3_ATPase-like"/>
</dbReference>
<dbReference type="HOGENOM" id="CLU_429468_0_0_7"/>
<reference evidence="5 6" key="1">
    <citation type="submission" date="2007-05" db="EMBL/GenBank/DDBJ databases">
        <title>Complete sequence of Geobacter uraniireducens Rf4.</title>
        <authorList>
            <consortium name="US DOE Joint Genome Institute"/>
            <person name="Copeland A."/>
            <person name="Lucas S."/>
            <person name="Lapidus A."/>
            <person name="Barry K."/>
            <person name="Detter J.C."/>
            <person name="Glavina del Rio T."/>
            <person name="Hammon N."/>
            <person name="Israni S."/>
            <person name="Dalin E."/>
            <person name="Tice H."/>
            <person name="Pitluck S."/>
            <person name="Chertkov O."/>
            <person name="Brettin T."/>
            <person name="Bruce D."/>
            <person name="Han C."/>
            <person name="Schmutz J."/>
            <person name="Larimer F."/>
            <person name="Land M."/>
            <person name="Hauser L."/>
            <person name="Kyrpides N."/>
            <person name="Mikhailova N."/>
            <person name="Shelobolina E."/>
            <person name="Aklujkar M."/>
            <person name="Lovley D."/>
            <person name="Richardson P."/>
        </authorList>
    </citation>
    <scope>NUCLEOTIDE SEQUENCE [LARGE SCALE GENOMIC DNA]</scope>
    <source>
        <strain evidence="5 6">Rf4</strain>
    </source>
</reference>
<dbReference type="GO" id="GO:0005524">
    <property type="term" value="F:ATP binding"/>
    <property type="evidence" value="ECO:0007669"/>
    <property type="project" value="UniProtKB-KW"/>
</dbReference>
<dbReference type="GO" id="GO:0015446">
    <property type="term" value="F:ATPase-coupled arsenite transmembrane transporter activity"/>
    <property type="evidence" value="ECO:0007669"/>
    <property type="project" value="UniProtKB-EC"/>
</dbReference>
<feature type="domain" description="ArsA/GET3 Anion-transporting ATPase-like" evidence="4">
    <location>
        <begin position="340"/>
        <end position="635"/>
    </location>
</feature>
<dbReference type="PANTHER" id="PTHR10803">
    <property type="entry name" value="ARSENICAL PUMP-DRIVING ATPASE ARSENITE-TRANSLOCATING ATPASE"/>
    <property type="match status" value="1"/>
</dbReference>
<feature type="domain" description="ArsA/GET3 Anion-transporting ATPase-like" evidence="4">
    <location>
        <begin position="1"/>
        <end position="298"/>
    </location>
</feature>
<keyword evidence="5" id="KW-0067">ATP-binding</keyword>
<comment type="similarity">
    <text evidence="1">Belongs to the arsA ATPase family.</text>
</comment>
<dbReference type="EMBL" id="CP000698">
    <property type="protein sequence ID" value="ABQ27002.1"/>
    <property type="molecule type" value="Genomic_DNA"/>
</dbReference>
<keyword evidence="5" id="KW-0378">Hydrolase</keyword>
<keyword evidence="5" id="KW-0547">Nucleotide-binding</keyword>
<protein>
    <recommendedName>
        <fullName evidence="3">arsenite-transporting ATPase</fullName>
        <ecNumber evidence="3">7.3.2.7</ecNumber>
    </recommendedName>
</protein>
<name>A5G5D4_GEOUR</name>
<dbReference type="CDD" id="cd02035">
    <property type="entry name" value="ArsA"/>
    <property type="match status" value="2"/>
</dbReference>
<evidence type="ECO:0000256" key="1">
    <source>
        <dbReference type="ARBA" id="ARBA00011040"/>
    </source>
</evidence>
<dbReference type="InterPro" id="IPR027417">
    <property type="entry name" value="P-loop_NTPase"/>
</dbReference>